<sequence>MSLTDLPIELLTEVLLRTDVVQAIRVSTAWRALMDSNGFREAWMDRRKRLSNLDQRVILKALGKVFNERAQSAAVCILAALRMVKLAGVGDDACRYTELTLAYPAQPDWCSDTNDHEHWCSAVAFEIGDGGAVISYTTDTFDLDESGEVPLNLHMHVTAKRRRDDQYDPQPVIRTVCLLSEEIACDTVVHVRRDDGIAVLRRLLGSAKEELDDAQLITVLACAASAWINLGLTCDREDDSWDSVIDDRVENLTKNLALPQKQPFRMSPPLLPGMALMEWDPQEQLEGNDDNSKLAHEIIGKFFGI</sequence>
<name>A0A7S0JJC9_9EUKA</name>
<accession>A0A7S0JJC9</accession>
<dbReference type="EMBL" id="HBER01055843">
    <property type="protein sequence ID" value="CAD8552594.1"/>
    <property type="molecule type" value="Transcribed_RNA"/>
</dbReference>
<proteinExistence type="predicted"/>
<evidence type="ECO:0000259" key="1">
    <source>
        <dbReference type="PROSITE" id="PS50181"/>
    </source>
</evidence>
<dbReference type="InterPro" id="IPR036047">
    <property type="entry name" value="F-box-like_dom_sf"/>
</dbReference>
<gene>
    <name evidence="2" type="ORF">CLEP1334_LOCUS27885</name>
</gene>
<evidence type="ECO:0000313" key="2">
    <source>
        <dbReference type="EMBL" id="CAD8552594.1"/>
    </source>
</evidence>
<reference evidence="2" key="1">
    <citation type="submission" date="2021-01" db="EMBL/GenBank/DDBJ databases">
        <authorList>
            <person name="Corre E."/>
            <person name="Pelletier E."/>
            <person name="Niang G."/>
            <person name="Scheremetjew M."/>
            <person name="Finn R."/>
            <person name="Kale V."/>
            <person name="Holt S."/>
            <person name="Cochrane G."/>
            <person name="Meng A."/>
            <person name="Brown T."/>
            <person name="Cohen L."/>
        </authorList>
    </citation>
    <scope>NUCLEOTIDE SEQUENCE</scope>
    <source>
        <strain evidence="2">RCC1130</strain>
    </source>
</reference>
<feature type="domain" description="F-box" evidence="1">
    <location>
        <begin position="1"/>
        <end position="46"/>
    </location>
</feature>
<dbReference type="InterPro" id="IPR001810">
    <property type="entry name" value="F-box_dom"/>
</dbReference>
<organism evidence="2">
    <name type="scientific">Calcidiscus leptoporus</name>
    <dbReference type="NCBI Taxonomy" id="127549"/>
    <lineage>
        <taxon>Eukaryota</taxon>
        <taxon>Haptista</taxon>
        <taxon>Haptophyta</taxon>
        <taxon>Prymnesiophyceae</taxon>
        <taxon>Coccolithales</taxon>
        <taxon>Calcidiscaceae</taxon>
        <taxon>Calcidiscus</taxon>
    </lineage>
</organism>
<dbReference type="SUPFAM" id="SSF81383">
    <property type="entry name" value="F-box domain"/>
    <property type="match status" value="1"/>
</dbReference>
<dbReference type="AlphaFoldDB" id="A0A7S0JJC9"/>
<dbReference type="PROSITE" id="PS50181">
    <property type="entry name" value="FBOX"/>
    <property type="match status" value="1"/>
</dbReference>
<protein>
    <recommendedName>
        <fullName evidence="1">F-box domain-containing protein</fullName>
    </recommendedName>
</protein>